<accession>D5EI19</accession>
<dbReference type="OrthoDB" id="206086at2"/>
<dbReference type="AlphaFoldDB" id="D5EI19"/>
<evidence type="ECO:0000313" key="4">
    <source>
        <dbReference type="EMBL" id="ADE56059.1"/>
    </source>
</evidence>
<organism evidence="4 5">
    <name type="scientific">Coraliomargarita akajimensis (strain DSM 45221 / IAM 15411 / JCM 23193 / KCTC 12865 / 04OKA010-24)</name>
    <dbReference type="NCBI Taxonomy" id="583355"/>
    <lineage>
        <taxon>Bacteria</taxon>
        <taxon>Pseudomonadati</taxon>
        <taxon>Verrucomicrobiota</taxon>
        <taxon>Opitutia</taxon>
        <taxon>Puniceicoccales</taxon>
        <taxon>Coraliomargaritaceae</taxon>
        <taxon>Coraliomargarita</taxon>
    </lineage>
</organism>
<keyword evidence="2" id="KW-0732">Signal</keyword>
<dbReference type="Pfam" id="PF07589">
    <property type="entry name" value="PEP-CTERM"/>
    <property type="match status" value="1"/>
</dbReference>
<dbReference type="EMBL" id="CP001998">
    <property type="protein sequence ID" value="ADE56059.1"/>
    <property type="molecule type" value="Genomic_DNA"/>
</dbReference>
<evidence type="ECO:0000256" key="1">
    <source>
        <dbReference type="SAM" id="Phobius"/>
    </source>
</evidence>
<keyword evidence="5" id="KW-1185">Reference proteome</keyword>
<sequence>MRMNKKLISSVAIALAFGAAAQAQVVLYSNSGTVNGPGGTTTIADPFGTGMGDIIAVDADGLGQYSNFNTGFFDMTAYNGQELTLQYDIYFDGAGVNGAYTSDDQSYMGINIGGGGGAAGSANWRTVSNASSLNQWETVTLTVTVDSSLGDGTYGGLMLTNNRATAGNAGIPSHYIDNISFTVVPEPGTYALMAGALALGAVMVRRRRS</sequence>
<protein>
    <recommendedName>
        <fullName evidence="3">Ice-binding protein C-terminal domain-containing protein</fullName>
    </recommendedName>
</protein>
<evidence type="ECO:0000313" key="5">
    <source>
        <dbReference type="Proteomes" id="UP000000925"/>
    </source>
</evidence>
<feature type="chain" id="PRO_5003070727" description="Ice-binding protein C-terminal domain-containing protein" evidence="2">
    <location>
        <begin position="24"/>
        <end position="209"/>
    </location>
</feature>
<dbReference type="KEGG" id="caa:Caka_3046"/>
<keyword evidence="1" id="KW-0472">Membrane</keyword>
<dbReference type="NCBIfam" id="TIGR02595">
    <property type="entry name" value="PEP_CTERM"/>
    <property type="match status" value="1"/>
</dbReference>
<dbReference type="HOGENOM" id="CLU_1313670_0_0_0"/>
<name>D5EI19_CORAD</name>
<keyword evidence="1" id="KW-0812">Transmembrane</keyword>
<evidence type="ECO:0000259" key="3">
    <source>
        <dbReference type="Pfam" id="PF07589"/>
    </source>
</evidence>
<feature type="signal peptide" evidence="2">
    <location>
        <begin position="1"/>
        <end position="23"/>
    </location>
</feature>
<proteinExistence type="predicted"/>
<dbReference type="Proteomes" id="UP000000925">
    <property type="component" value="Chromosome"/>
</dbReference>
<dbReference type="InterPro" id="IPR013424">
    <property type="entry name" value="Ice-binding_C"/>
</dbReference>
<keyword evidence="1" id="KW-1133">Transmembrane helix</keyword>
<evidence type="ECO:0000256" key="2">
    <source>
        <dbReference type="SAM" id="SignalP"/>
    </source>
</evidence>
<reference evidence="4 5" key="1">
    <citation type="journal article" date="2010" name="Stand. Genomic Sci.">
        <title>Complete genome sequence of Coraliomargarita akajimensis type strain (04OKA010-24).</title>
        <authorList>
            <person name="Mavromatis K."/>
            <person name="Abt B."/>
            <person name="Brambilla E."/>
            <person name="Lapidus A."/>
            <person name="Copeland A."/>
            <person name="Deshpande S."/>
            <person name="Nolan M."/>
            <person name="Lucas S."/>
            <person name="Tice H."/>
            <person name="Cheng J.F."/>
            <person name="Han C."/>
            <person name="Detter J.C."/>
            <person name="Woyke T."/>
            <person name="Goodwin L."/>
            <person name="Pitluck S."/>
            <person name="Held B."/>
            <person name="Brettin T."/>
            <person name="Tapia R."/>
            <person name="Ivanova N."/>
            <person name="Mikhailova N."/>
            <person name="Pati A."/>
            <person name="Liolios K."/>
            <person name="Chen A."/>
            <person name="Palaniappan K."/>
            <person name="Land M."/>
            <person name="Hauser L."/>
            <person name="Chang Y.J."/>
            <person name="Jeffries C.D."/>
            <person name="Rohde M."/>
            <person name="Goker M."/>
            <person name="Bristow J."/>
            <person name="Eisen J.A."/>
            <person name="Markowitz V."/>
            <person name="Hugenholtz P."/>
            <person name="Klenk H.P."/>
            <person name="Kyrpides N.C."/>
        </authorList>
    </citation>
    <scope>NUCLEOTIDE SEQUENCE [LARGE SCALE GENOMIC DNA]</scope>
    <source>
        <strain evidence="5">DSM 45221 / IAM 15411 / JCM 23193 / KCTC 12865</strain>
    </source>
</reference>
<gene>
    <name evidence="4" type="ordered locus">Caka_3046</name>
</gene>
<feature type="domain" description="Ice-binding protein C-terminal" evidence="3">
    <location>
        <begin position="184"/>
        <end position="207"/>
    </location>
</feature>
<feature type="transmembrane region" description="Helical" evidence="1">
    <location>
        <begin position="187"/>
        <end position="204"/>
    </location>
</feature>